<comment type="caution">
    <text evidence="1">The sequence shown here is derived from an EMBL/GenBank/DDBJ whole genome shotgun (WGS) entry which is preliminary data.</text>
</comment>
<reference evidence="1 2" key="1">
    <citation type="submission" date="2024-08" db="EMBL/GenBank/DDBJ databases">
        <authorList>
            <person name="Cucini C."/>
            <person name="Frati F."/>
        </authorList>
    </citation>
    <scope>NUCLEOTIDE SEQUENCE [LARGE SCALE GENOMIC DNA]</scope>
</reference>
<evidence type="ECO:0008006" key="3">
    <source>
        <dbReference type="Google" id="ProtNLM"/>
    </source>
</evidence>
<proteinExistence type="predicted"/>
<dbReference type="EMBL" id="CAXLJM020000054">
    <property type="protein sequence ID" value="CAL8117465.1"/>
    <property type="molecule type" value="Genomic_DNA"/>
</dbReference>
<evidence type="ECO:0000313" key="1">
    <source>
        <dbReference type="EMBL" id="CAL8117465.1"/>
    </source>
</evidence>
<organism evidence="1 2">
    <name type="scientific">Orchesella dallaii</name>
    <dbReference type="NCBI Taxonomy" id="48710"/>
    <lineage>
        <taxon>Eukaryota</taxon>
        <taxon>Metazoa</taxon>
        <taxon>Ecdysozoa</taxon>
        <taxon>Arthropoda</taxon>
        <taxon>Hexapoda</taxon>
        <taxon>Collembola</taxon>
        <taxon>Entomobryomorpha</taxon>
        <taxon>Entomobryoidea</taxon>
        <taxon>Orchesellidae</taxon>
        <taxon>Orchesellinae</taxon>
        <taxon>Orchesella</taxon>
    </lineage>
</organism>
<protein>
    <recommendedName>
        <fullName evidence="3">F-box domain-containing protein</fullName>
    </recommendedName>
</protein>
<evidence type="ECO:0000313" key="2">
    <source>
        <dbReference type="Proteomes" id="UP001642540"/>
    </source>
</evidence>
<name>A0ABP1R8J9_9HEXA</name>
<accession>A0ABP1R8J9</accession>
<gene>
    <name evidence="1" type="ORF">ODALV1_LOCUS17707</name>
</gene>
<sequence>MPGYNWFGVWKTRFSAHNNPRKEKDINELEGDGPPFPPEMVETILGKIGDLKVLLKCRLVCQEWNTMVCALLVKQNISHWTNFLERNLLTEIAPVSPLIEQKASGLIEKVCGLVSYPPALQSWKGSRNPFPAKSLTICRYPCLWKMQKPMDLGVTNLHSLFFNFGHLLSTLKLVDVDMRVLDLRTMLNYLPNLKALTINLVLIPQQNAWARLLKKMRRCQDNRISPSLAHLEIFWYMPTSVAKWLLDMCAHQLNTLSVSTSNRFMKELCKQKFVNLKQLHILSPAFRSLSGVWPIESAPLLETLTIMVDTTRSISQYRYAANFIGKFSSSLVTLCVNAKLDELENLIGYWEGSGIEFKKLKSLTLGEAVNNGCANDAPEAINDWKQFISRRNALRIFPNILSVKFKTFRRISARKSFPS</sequence>
<dbReference type="Proteomes" id="UP001642540">
    <property type="component" value="Unassembled WGS sequence"/>
</dbReference>
<keyword evidence="2" id="KW-1185">Reference proteome</keyword>